<gene>
    <name evidence="1" type="ORF">CG010_019265</name>
</gene>
<organism evidence="1 2">
    <name type="scientific">Agrobacterium tumefaciens</name>
    <dbReference type="NCBI Taxonomy" id="358"/>
    <lineage>
        <taxon>Bacteria</taxon>
        <taxon>Pseudomonadati</taxon>
        <taxon>Pseudomonadota</taxon>
        <taxon>Alphaproteobacteria</taxon>
        <taxon>Hyphomicrobiales</taxon>
        <taxon>Rhizobiaceae</taxon>
        <taxon>Rhizobium/Agrobacterium group</taxon>
        <taxon>Agrobacterium</taxon>
        <taxon>Agrobacterium tumefaciens complex</taxon>
    </lineage>
</organism>
<sequence>MDTQENATTQRGTPMVVFERFAALHPEGRKLCFGYVQRAKAARDEYDGLMDLWIGFAGWMACITNADSDAAMVRYVRSSGRMAAAFEELRAADQEFNEAVEAFSRQWPVFKSQDVVRHYGADYPYQFQNRGLFQAALRDDPRVKRNPENWSPENEVTWSDFLSVVYQVRCNLVHGWKSLTRPSDAALVASSFELLGHYIDRTNCLTWD</sequence>
<accession>A0AAP9E7L3</accession>
<evidence type="ECO:0000313" key="1">
    <source>
        <dbReference type="EMBL" id="QDY96309.1"/>
    </source>
</evidence>
<dbReference type="AlphaFoldDB" id="A0AAP9E7L3"/>
<proteinExistence type="predicted"/>
<name>A0AAP9E7L3_AGRTU</name>
<dbReference type="RefSeq" id="WP_099086255.1">
    <property type="nucleotide sequence ID" value="NZ_CP042275.2"/>
</dbReference>
<dbReference type="EMBL" id="CP042275">
    <property type="protein sequence ID" value="QDY96309.1"/>
    <property type="molecule type" value="Genomic_DNA"/>
</dbReference>
<evidence type="ECO:0000313" key="2">
    <source>
        <dbReference type="Proteomes" id="UP000222296"/>
    </source>
</evidence>
<protein>
    <recommendedName>
        <fullName evidence="3">Apea-like HEPN domain-containing protein</fullName>
    </recommendedName>
</protein>
<dbReference type="Proteomes" id="UP000222296">
    <property type="component" value="Chromosome Linear"/>
</dbReference>
<evidence type="ECO:0008006" key="3">
    <source>
        <dbReference type="Google" id="ProtNLM"/>
    </source>
</evidence>
<reference evidence="1 2" key="1">
    <citation type="journal article" date="2017" name="Genome Announc.">
        <title>Draft Genome Sequence of Agrobacterium tumefaciens Biovar 1 Strain 186, Isolated from Walnut.</title>
        <authorList>
            <person name="Poret-Peterson A.T."/>
            <person name="Bhatnagar S."/>
            <person name="McClean A.E."/>
            <person name="Kluepfel D.A."/>
        </authorList>
    </citation>
    <scope>NUCLEOTIDE SEQUENCE [LARGE SCALE GENOMIC DNA]</scope>
    <source>
        <strain evidence="1 2">186</strain>
    </source>
</reference>